<feature type="transmembrane region" description="Helical" evidence="1">
    <location>
        <begin position="75"/>
        <end position="93"/>
    </location>
</feature>
<dbReference type="AlphaFoldDB" id="W9HD68"/>
<feature type="transmembrane region" description="Helical" evidence="1">
    <location>
        <begin position="126"/>
        <end position="145"/>
    </location>
</feature>
<feature type="domain" description="DUF1468" evidence="2">
    <location>
        <begin position="13"/>
        <end position="150"/>
    </location>
</feature>
<dbReference type="Proteomes" id="UP000019486">
    <property type="component" value="Unassembled WGS sequence"/>
</dbReference>
<reference evidence="3 4" key="1">
    <citation type="submission" date="2013-08" db="EMBL/GenBank/DDBJ databases">
        <title>The genome sequence of Skermanella stibiiresistens.</title>
        <authorList>
            <person name="Zhu W."/>
            <person name="Wang G."/>
        </authorList>
    </citation>
    <scope>NUCLEOTIDE SEQUENCE [LARGE SCALE GENOMIC DNA]</scope>
    <source>
        <strain evidence="3 4">SB22</strain>
    </source>
</reference>
<organism evidence="3 4">
    <name type="scientific">Skermanella stibiiresistens SB22</name>
    <dbReference type="NCBI Taxonomy" id="1385369"/>
    <lineage>
        <taxon>Bacteria</taxon>
        <taxon>Pseudomonadati</taxon>
        <taxon>Pseudomonadota</taxon>
        <taxon>Alphaproteobacteria</taxon>
        <taxon>Rhodospirillales</taxon>
        <taxon>Azospirillaceae</taxon>
        <taxon>Skermanella</taxon>
    </lineage>
</organism>
<keyword evidence="1" id="KW-1133">Transmembrane helix</keyword>
<keyword evidence="4" id="KW-1185">Reference proteome</keyword>
<dbReference type="RefSeq" id="WP_084164404.1">
    <property type="nucleotide sequence ID" value="NZ_AVFL01000003.1"/>
</dbReference>
<evidence type="ECO:0000313" key="3">
    <source>
        <dbReference type="EMBL" id="EWY41848.1"/>
    </source>
</evidence>
<sequence>MDKYLREPEVLFGCALSILGLYILAQSSKWAIYGADGPGPGFFPMIYGVIMVGAALVLTFNSIRACKAKARPREAAVRGGSLAALATWIALAASLPLMAWFGFLIGFGLVLFFIIKVVFERPPLNAAITAGIIVAVLQVAFADLLQSPLPIGTLTGF</sequence>
<dbReference type="EMBL" id="AVFL01000003">
    <property type="protein sequence ID" value="EWY41848.1"/>
    <property type="molecule type" value="Genomic_DNA"/>
</dbReference>
<evidence type="ECO:0000256" key="1">
    <source>
        <dbReference type="SAM" id="Phobius"/>
    </source>
</evidence>
<evidence type="ECO:0000259" key="2">
    <source>
        <dbReference type="Pfam" id="PF07331"/>
    </source>
</evidence>
<gene>
    <name evidence="3" type="ORF">N825_24470</name>
</gene>
<dbReference type="OrthoDB" id="7948803at2"/>
<comment type="caution">
    <text evidence="3">The sequence shown here is derived from an EMBL/GenBank/DDBJ whole genome shotgun (WGS) entry which is preliminary data.</text>
</comment>
<keyword evidence="1" id="KW-0812">Transmembrane</keyword>
<keyword evidence="1" id="KW-0472">Membrane</keyword>
<dbReference type="InterPro" id="IPR009936">
    <property type="entry name" value="DUF1468"/>
</dbReference>
<accession>W9HD68</accession>
<evidence type="ECO:0000313" key="4">
    <source>
        <dbReference type="Proteomes" id="UP000019486"/>
    </source>
</evidence>
<dbReference type="STRING" id="1385369.N825_24470"/>
<name>W9HD68_9PROT</name>
<protein>
    <recommendedName>
        <fullName evidence="2">DUF1468 domain-containing protein</fullName>
    </recommendedName>
</protein>
<proteinExistence type="predicted"/>
<dbReference type="Pfam" id="PF07331">
    <property type="entry name" value="TctB"/>
    <property type="match status" value="1"/>
</dbReference>
<feature type="transmembrane region" description="Helical" evidence="1">
    <location>
        <begin position="99"/>
        <end position="119"/>
    </location>
</feature>
<feature type="transmembrane region" description="Helical" evidence="1">
    <location>
        <begin position="41"/>
        <end position="63"/>
    </location>
</feature>